<evidence type="ECO:0000259" key="6">
    <source>
        <dbReference type="PROSITE" id="PS50305"/>
    </source>
</evidence>
<feature type="domain" description="Deacetylase sirtuin-type" evidence="6">
    <location>
        <begin position="11"/>
        <end position="335"/>
    </location>
</feature>
<feature type="binding site" evidence="4">
    <location>
        <position position="195"/>
    </location>
    <ligand>
        <name>Zn(2+)</name>
        <dbReference type="ChEBI" id="CHEBI:29105"/>
    </ligand>
</feature>
<dbReference type="OrthoDB" id="2919105at2759"/>
<evidence type="ECO:0000256" key="5">
    <source>
        <dbReference type="SAM" id="MobiDB-lite"/>
    </source>
</evidence>
<gene>
    <name evidence="7" type="ORF">CANVERA_P4439</name>
</gene>
<dbReference type="InterPro" id="IPR026590">
    <property type="entry name" value="Ssirtuin_cat_dom"/>
</dbReference>
<name>A0A9W4TZL2_9ASCO</name>
<evidence type="ECO:0000313" key="7">
    <source>
        <dbReference type="EMBL" id="CAI5759927.1"/>
    </source>
</evidence>
<sequence length="489" mass="56065">MITIDLNENLSSESSIQLNQVIKYIFKSKKTTILTGAGISCNAGIPDFRSDDGLYNMVKSKYPKALVKGQDLFDISLFRDSQSLSIFCTFMESLYNASLLAKPTETHKFIKTLKDKNKLLRCYTQNIDCLEKNMNLNLGLSSDSSNSSFKEDWKNFDVIQLHGNLHKLSCTNCFSNFNWNENFQKLLSDGLNPECSKCLENYEKRLYSGKRLTNNMIGMLRPDIVLYGENHPQSELLSQGLSSDLKLKPDLLIIMGTSLKVDGVKKLVKSLSNKIHEFKNSKNDGKVIFINKTPLSKQWEKFIDYEIISDCDDFVKILKKEIPDLFLTQEQIDSKKLKNKFNHVMIKQERKITKNPIIKKEKIKRKQEKGNTTVKQQHNEINIKIEDSDDVQFESEVFTNGDETDEDIKDNILTPPITPTKKRRPTLKRKRPQQQKQQQNKRLKRPPSKGLTPPSSFSEDLPLKCLTTSQMNQMIQVGSSNVKAESISV</sequence>
<dbReference type="AlphaFoldDB" id="A0A9W4TZL2"/>
<evidence type="ECO:0000256" key="3">
    <source>
        <dbReference type="ARBA" id="ARBA00023027"/>
    </source>
</evidence>
<feature type="binding site" evidence="4">
    <location>
        <position position="170"/>
    </location>
    <ligand>
        <name>Zn(2+)</name>
        <dbReference type="ChEBI" id="CHEBI:29105"/>
    </ligand>
</feature>
<evidence type="ECO:0000313" key="8">
    <source>
        <dbReference type="Proteomes" id="UP001152885"/>
    </source>
</evidence>
<dbReference type="SUPFAM" id="SSF52467">
    <property type="entry name" value="DHS-like NAD/FAD-binding domain"/>
    <property type="match status" value="1"/>
</dbReference>
<feature type="active site" description="Proton acceptor" evidence="4">
    <location>
        <position position="162"/>
    </location>
</feature>
<comment type="caution">
    <text evidence="7">The sequence shown here is derived from an EMBL/GenBank/DDBJ whole genome shotgun (WGS) entry which is preliminary data.</text>
</comment>
<dbReference type="GO" id="GO:0005634">
    <property type="term" value="C:nucleus"/>
    <property type="evidence" value="ECO:0007669"/>
    <property type="project" value="TreeGrafter"/>
</dbReference>
<dbReference type="GO" id="GO:0070403">
    <property type="term" value="F:NAD+ binding"/>
    <property type="evidence" value="ECO:0007669"/>
    <property type="project" value="InterPro"/>
</dbReference>
<proteinExistence type="inferred from homology"/>
<evidence type="ECO:0000256" key="1">
    <source>
        <dbReference type="ARBA" id="ARBA00006924"/>
    </source>
</evidence>
<protein>
    <recommendedName>
        <fullName evidence="6">Deacetylase sirtuin-type domain-containing protein</fullName>
    </recommendedName>
</protein>
<feature type="region of interest" description="Disordered" evidence="5">
    <location>
        <begin position="364"/>
        <end position="386"/>
    </location>
</feature>
<feature type="binding site" evidence="4">
    <location>
        <position position="173"/>
    </location>
    <ligand>
        <name>Zn(2+)</name>
        <dbReference type="ChEBI" id="CHEBI:29105"/>
    </ligand>
</feature>
<feature type="compositionally biased region" description="Basic and acidic residues" evidence="5">
    <location>
        <begin position="377"/>
        <end position="386"/>
    </location>
</feature>
<accession>A0A9W4TZL2</accession>
<dbReference type="Gene3D" id="3.40.50.1220">
    <property type="entry name" value="TPP-binding domain"/>
    <property type="match status" value="1"/>
</dbReference>
<dbReference type="Proteomes" id="UP001152885">
    <property type="component" value="Unassembled WGS sequence"/>
</dbReference>
<evidence type="ECO:0000256" key="2">
    <source>
        <dbReference type="ARBA" id="ARBA00022679"/>
    </source>
</evidence>
<dbReference type="Gene3D" id="3.30.1600.10">
    <property type="entry name" value="SIR2/SIRT2 'Small Domain"/>
    <property type="match status" value="1"/>
</dbReference>
<keyword evidence="2" id="KW-0808">Transferase</keyword>
<keyword evidence="8" id="KW-1185">Reference proteome</keyword>
<dbReference type="GO" id="GO:0017136">
    <property type="term" value="F:histone deacetylase activity, NAD-dependent"/>
    <property type="evidence" value="ECO:0007669"/>
    <property type="project" value="TreeGrafter"/>
</dbReference>
<keyword evidence="4" id="KW-0479">Metal-binding</keyword>
<keyword evidence="3" id="KW-0520">NAD</keyword>
<dbReference type="PROSITE" id="PS50305">
    <property type="entry name" value="SIRTUIN"/>
    <property type="match status" value="1"/>
</dbReference>
<feature type="binding site" evidence="4">
    <location>
        <position position="198"/>
    </location>
    <ligand>
        <name>Zn(2+)</name>
        <dbReference type="ChEBI" id="CHEBI:29105"/>
    </ligand>
</feature>
<dbReference type="InterPro" id="IPR003000">
    <property type="entry name" value="Sirtuin"/>
</dbReference>
<organism evidence="7 8">
    <name type="scientific">Candida verbasci</name>
    <dbReference type="NCBI Taxonomy" id="1227364"/>
    <lineage>
        <taxon>Eukaryota</taxon>
        <taxon>Fungi</taxon>
        <taxon>Dikarya</taxon>
        <taxon>Ascomycota</taxon>
        <taxon>Saccharomycotina</taxon>
        <taxon>Pichiomycetes</taxon>
        <taxon>Debaryomycetaceae</taxon>
        <taxon>Candida/Lodderomyces clade</taxon>
        <taxon>Candida</taxon>
    </lineage>
</organism>
<evidence type="ECO:0000256" key="4">
    <source>
        <dbReference type="PROSITE-ProRule" id="PRU00236"/>
    </source>
</evidence>
<feature type="region of interest" description="Disordered" evidence="5">
    <location>
        <begin position="399"/>
        <end position="461"/>
    </location>
</feature>
<dbReference type="Pfam" id="PF02146">
    <property type="entry name" value="SIR2"/>
    <property type="match status" value="1"/>
</dbReference>
<dbReference type="PANTHER" id="PTHR11085:SF8">
    <property type="entry name" value="NAD-DEPENDENT HISTONE DEACETYLASE HST3"/>
    <property type="match status" value="1"/>
</dbReference>
<dbReference type="InterPro" id="IPR026591">
    <property type="entry name" value="Sirtuin_cat_small_dom_sf"/>
</dbReference>
<dbReference type="EMBL" id="CANTUO010000005">
    <property type="protein sequence ID" value="CAI5759927.1"/>
    <property type="molecule type" value="Genomic_DNA"/>
</dbReference>
<reference evidence="7" key="1">
    <citation type="submission" date="2022-12" db="EMBL/GenBank/DDBJ databases">
        <authorList>
            <person name="Brejova B."/>
        </authorList>
    </citation>
    <scope>NUCLEOTIDE SEQUENCE</scope>
</reference>
<comment type="similarity">
    <text evidence="1">Belongs to the sirtuin family. Class I subfamily.</text>
</comment>
<dbReference type="PANTHER" id="PTHR11085">
    <property type="entry name" value="NAD-DEPENDENT PROTEIN DEACYLASE SIRTUIN-5, MITOCHONDRIAL-RELATED"/>
    <property type="match status" value="1"/>
</dbReference>
<feature type="compositionally biased region" description="Basic residues" evidence="5">
    <location>
        <begin position="420"/>
        <end position="447"/>
    </location>
</feature>
<dbReference type="InterPro" id="IPR050134">
    <property type="entry name" value="NAD-dep_sirtuin_deacylases"/>
</dbReference>
<keyword evidence="4" id="KW-0862">Zinc</keyword>
<dbReference type="GO" id="GO:0046872">
    <property type="term" value="F:metal ion binding"/>
    <property type="evidence" value="ECO:0007669"/>
    <property type="project" value="UniProtKB-KW"/>
</dbReference>
<dbReference type="InterPro" id="IPR029035">
    <property type="entry name" value="DHS-like_NAD/FAD-binding_dom"/>
</dbReference>